<evidence type="ECO:0000313" key="2">
    <source>
        <dbReference type="EMBL" id="KAJ6976317.1"/>
    </source>
</evidence>
<gene>
    <name evidence="2" type="ORF">NC653_031989</name>
</gene>
<sequence>MSEGLIPYPIHLEKLVQILRYWVKDPFCIYYDSFFTSIGI</sequence>
<comment type="caution">
    <text evidence="2">The sequence shown here is derived from an EMBL/GenBank/DDBJ whole genome shotgun (WGS) entry which is preliminary data.</text>
</comment>
<proteinExistence type="predicted"/>
<organism evidence="2 3">
    <name type="scientific">Populus alba x Populus x berolinensis</name>
    <dbReference type="NCBI Taxonomy" id="444605"/>
    <lineage>
        <taxon>Eukaryota</taxon>
        <taxon>Viridiplantae</taxon>
        <taxon>Streptophyta</taxon>
        <taxon>Embryophyta</taxon>
        <taxon>Tracheophyta</taxon>
        <taxon>Spermatophyta</taxon>
        <taxon>Magnoliopsida</taxon>
        <taxon>eudicotyledons</taxon>
        <taxon>Gunneridae</taxon>
        <taxon>Pentapetalae</taxon>
        <taxon>rosids</taxon>
        <taxon>fabids</taxon>
        <taxon>Malpighiales</taxon>
        <taxon>Salicaceae</taxon>
        <taxon>Saliceae</taxon>
        <taxon>Populus</taxon>
    </lineage>
</organism>
<protein>
    <recommendedName>
        <fullName evidence="1">Maturase MatK N-terminal domain-containing protein</fullName>
    </recommendedName>
</protein>
<dbReference type="InterPro" id="IPR024942">
    <property type="entry name" value="Maturase_MatK_N"/>
</dbReference>
<dbReference type="AlphaFoldDB" id="A0AAD6M068"/>
<reference evidence="2" key="1">
    <citation type="journal article" date="2023" name="Mol. Ecol. Resour.">
        <title>Chromosome-level genome assembly of a triploid poplar Populus alba 'Berolinensis'.</title>
        <authorList>
            <person name="Chen S."/>
            <person name="Yu Y."/>
            <person name="Wang X."/>
            <person name="Wang S."/>
            <person name="Zhang T."/>
            <person name="Zhou Y."/>
            <person name="He R."/>
            <person name="Meng N."/>
            <person name="Wang Y."/>
            <person name="Liu W."/>
            <person name="Liu Z."/>
            <person name="Liu J."/>
            <person name="Guo Q."/>
            <person name="Huang H."/>
            <person name="Sederoff R.R."/>
            <person name="Wang G."/>
            <person name="Qu G."/>
            <person name="Chen S."/>
        </authorList>
    </citation>
    <scope>NUCLEOTIDE SEQUENCE</scope>
    <source>
        <strain evidence="2">SC-2020</strain>
    </source>
</reference>
<keyword evidence="3" id="KW-1185">Reference proteome</keyword>
<name>A0AAD6M068_9ROSI</name>
<feature type="domain" description="Maturase MatK N-terminal" evidence="1">
    <location>
        <begin position="3"/>
        <end position="30"/>
    </location>
</feature>
<evidence type="ECO:0000259" key="1">
    <source>
        <dbReference type="Pfam" id="PF01824"/>
    </source>
</evidence>
<accession>A0AAD6M068</accession>
<dbReference type="EMBL" id="JAQIZT010000013">
    <property type="protein sequence ID" value="KAJ6976317.1"/>
    <property type="molecule type" value="Genomic_DNA"/>
</dbReference>
<dbReference type="Pfam" id="PF01824">
    <property type="entry name" value="MatK_N"/>
    <property type="match status" value="1"/>
</dbReference>
<evidence type="ECO:0000313" key="3">
    <source>
        <dbReference type="Proteomes" id="UP001164929"/>
    </source>
</evidence>
<dbReference type="Proteomes" id="UP001164929">
    <property type="component" value="Chromosome 13"/>
</dbReference>